<evidence type="ECO:0000313" key="2">
    <source>
        <dbReference type="Proteomes" id="UP000054776"/>
    </source>
</evidence>
<keyword evidence="2" id="KW-1185">Reference proteome</keyword>
<reference evidence="1 2" key="1">
    <citation type="submission" date="2015-01" db="EMBL/GenBank/DDBJ databases">
        <title>Evolution of Trichinella species and genotypes.</title>
        <authorList>
            <person name="Korhonen P.K."/>
            <person name="Edoardo P."/>
            <person name="Giuseppe L.R."/>
            <person name="Gasser R.B."/>
        </authorList>
    </citation>
    <scope>NUCLEOTIDE SEQUENCE [LARGE SCALE GENOMIC DNA]</scope>
    <source>
        <strain evidence="1">ISS3</strain>
    </source>
</reference>
<dbReference type="Proteomes" id="UP000054776">
    <property type="component" value="Unassembled WGS sequence"/>
</dbReference>
<gene>
    <name evidence="1" type="ORF">T01_1342</name>
</gene>
<dbReference type="EMBL" id="JYDH01002095">
    <property type="protein sequence ID" value="KRY21166.1"/>
    <property type="molecule type" value="Genomic_DNA"/>
</dbReference>
<accession>A0A0V1A9I4</accession>
<dbReference type="InParanoid" id="A0A0V1A9I4"/>
<evidence type="ECO:0000313" key="1">
    <source>
        <dbReference type="EMBL" id="KRY21166.1"/>
    </source>
</evidence>
<dbReference type="AlphaFoldDB" id="A0A0V1A9I4"/>
<proteinExistence type="predicted"/>
<comment type="caution">
    <text evidence="1">The sequence shown here is derived from an EMBL/GenBank/DDBJ whole genome shotgun (WGS) entry which is preliminary data.</text>
</comment>
<name>A0A0V1A9I4_TRISP</name>
<organism evidence="1 2">
    <name type="scientific">Trichinella spiralis</name>
    <name type="common">Trichina worm</name>
    <dbReference type="NCBI Taxonomy" id="6334"/>
    <lineage>
        <taxon>Eukaryota</taxon>
        <taxon>Metazoa</taxon>
        <taxon>Ecdysozoa</taxon>
        <taxon>Nematoda</taxon>
        <taxon>Enoplea</taxon>
        <taxon>Dorylaimia</taxon>
        <taxon>Trichinellida</taxon>
        <taxon>Trichinellidae</taxon>
        <taxon>Trichinella</taxon>
    </lineage>
</organism>
<sequence>MKKNFDFKQNDWNRTLTTAAADNLSIVCFPFKLKSP</sequence>
<protein>
    <submittedName>
        <fullName evidence="1">Uncharacterized protein</fullName>
    </submittedName>
</protein>